<comment type="function">
    <text evidence="8">Together with LptE, is involved in the assembly of lipopolysaccharide (LPS) at the surface of the outer membrane.</text>
</comment>
<dbReference type="PANTHER" id="PTHR30189:SF1">
    <property type="entry name" value="LPS-ASSEMBLY PROTEIN LPTD"/>
    <property type="match status" value="1"/>
</dbReference>
<evidence type="ECO:0000256" key="1">
    <source>
        <dbReference type="ARBA" id="ARBA00004442"/>
    </source>
</evidence>
<name>A0A840FZV9_RHOTE</name>
<feature type="compositionally biased region" description="Low complexity" evidence="9">
    <location>
        <begin position="143"/>
        <end position="152"/>
    </location>
</feature>
<feature type="chain" id="PRO_5033190974" description="LPS-assembly protein LptD" evidence="8">
    <location>
        <begin position="32"/>
        <end position="1325"/>
    </location>
</feature>
<dbReference type="InterPro" id="IPR011250">
    <property type="entry name" value="OMP/PagP_B-barrel"/>
</dbReference>
<evidence type="ECO:0000256" key="3">
    <source>
        <dbReference type="ARBA" id="ARBA00022679"/>
    </source>
</evidence>
<keyword evidence="4 8" id="KW-0732">Signal</keyword>
<evidence type="ECO:0000256" key="8">
    <source>
        <dbReference type="HAMAP-Rule" id="MF_01411"/>
    </source>
</evidence>
<dbReference type="GO" id="GO:0016746">
    <property type="term" value="F:acyltransferase activity"/>
    <property type="evidence" value="ECO:0007669"/>
    <property type="project" value="UniProtKB-KW"/>
</dbReference>
<dbReference type="EMBL" id="JACIGE010000001">
    <property type="protein sequence ID" value="MBB4245763.1"/>
    <property type="molecule type" value="Genomic_DNA"/>
</dbReference>
<protein>
    <recommendedName>
        <fullName evidence="8">LPS-assembly protein LptD</fullName>
    </recommendedName>
</protein>
<comment type="similarity">
    <text evidence="8">Belongs to the LptD family.</text>
</comment>
<feature type="domain" description="LptD C-terminal" evidence="10">
    <location>
        <begin position="868"/>
        <end position="1235"/>
    </location>
</feature>
<organism evidence="11 12">
    <name type="scientific">Rhodocyclus tenuis</name>
    <name type="common">Rhodospirillum tenue</name>
    <dbReference type="NCBI Taxonomy" id="1066"/>
    <lineage>
        <taxon>Bacteria</taxon>
        <taxon>Pseudomonadati</taxon>
        <taxon>Pseudomonadota</taxon>
        <taxon>Betaproteobacteria</taxon>
        <taxon>Rhodocyclales</taxon>
        <taxon>Rhodocyclaceae</taxon>
        <taxon>Rhodocyclus</taxon>
    </lineage>
</organism>
<feature type="compositionally biased region" description="Low complexity" evidence="9">
    <location>
        <begin position="117"/>
        <end position="131"/>
    </location>
</feature>
<evidence type="ECO:0000256" key="5">
    <source>
        <dbReference type="ARBA" id="ARBA00023136"/>
    </source>
</evidence>
<sequence precursor="true">MTLPFRARPMAIFVCCAFSGAVVGGFATPLAAQGLTPLRVDPTLLGLPAPEPVKPAPRAEVKPVQAPAVEERSGAAANVAGSSAGSAAGTGDVSADTGRSATKAVARRASPGAIPSAAAVPAGEPGPVVLPVRPPRAEDAASADRSSQDRPLPVAPVVVAPALAAPVASAAAAVRPAERSREYSVPRSASVASTGTPRVAGAAPSSMAPLRVDPALLGLPASVAYVSDGGGAPPVATAVAGDARASSRPATSSRRARATGATARAAASEAGAPASGSWYDPVWKPLKNVWDVGTLEFYLPFHTYHLRSSYTQEQIAGYQEKPLGFGIGRGLYNEKGNWEGIYTMAFQDSHFKPQYMAGYGWKTFWRPVDDVRLGLGYTAFLMSRSDVFGYVPFPGVLPIASLGYKNLSVETAFMPGKKGAGNIFFFWFKWELGKPGEAIGTPAPAPAQPEPRAEMVAGPYRSPQSISASSLRYPSASTGGMPSPTPLPAITGTGSERPSLAPTQELLPPLVPATGPRDEEEVPDDLPPLALRPAKRLTPLAKSDEPRPVFLTAERMYGQAETEMVAEGDAELRKVGTVVNADQLTYWPINDEIDASGDVLLLQGDDVISGPHMRLRLQDQVGFFEQPAYTLKRQPKLLGTPTLGASASSPLANGGSTLGGGNAFFTATTGGTETGSYKRSYGSSGPLVPSAYATSENFDAFTPSLGSLGPRAAVEGRGEAERIDFEGENQIRITDGTYTTCKAGNDSWYAQASEMKLDYDREVGEGRHGRVYFKDVPILYSPWLTFSLNNQRKSGFLAPTFGSTSQGGFDFTVPYYWNIAPNMDATISPRVLSKRGLQVNSEFRYLDTSYLGQARLELLPNDMMRNENRYGLSLMHTQALAPGLSGMINYNRVSDDNYYTDLSSRIGSTSQTQLLRQGMLTWAPSGWWTTTLNVQSYQTLQPDPTVSVTRPYNLVPQVTFNARKPDWYNTDSSLFGQYTAFSNADPTKPEAKRLVVYPQVALPFIQPGWYVTPKIGVHATSWSLTRQGADVPDSINRTLPVFSVDAGMTFERPLDWLGKNFTQTLEPRLFYLNVPYQDQSKIPLFDSALADFNFAQIFAENQFTGQDRFNDANQLTAALTSRLIAPDSGREVIRAMLGQRYYFSSQQVTLNNTDGEKRIWTKSDLLAAVSGEVGPKIYADAAMQYNVEQARSERMTLGGRYLPEPGKVFNAAYRFNRDQIKQVDFSGQWPIGGGWYAVGRMNYSLKDQQPIQNIAGFEYNGGCWVLRVVGQRLATTSGTASSSFFVQLELNDFSRIGSNPLDVLKRNIQGYGLINQPTADPVFGQ</sequence>
<dbReference type="InterPro" id="IPR020889">
    <property type="entry name" value="LipoPS_assembly_LptD"/>
</dbReference>
<dbReference type="GO" id="GO:1990351">
    <property type="term" value="C:transporter complex"/>
    <property type="evidence" value="ECO:0007669"/>
    <property type="project" value="TreeGrafter"/>
</dbReference>
<evidence type="ECO:0000313" key="11">
    <source>
        <dbReference type="EMBL" id="MBB4245763.1"/>
    </source>
</evidence>
<keyword evidence="3" id="KW-0808">Transferase</keyword>
<feature type="region of interest" description="Disordered" evidence="9">
    <location>
        <begin position="239"/>
        <end position="268"/>
    </location>
</feature>
<dbReference type="Pfam" id="PF07017">
    <property type="entry name" value="PagP"/>
    <property type="match status" value="1"/>
</dbReference>
<feature type="compositionally biased region" description="Low complexity" evidence="9">
    <location>
        <begin position="74"/>
        <end position="96"/>
    </location>
</feature>
<comment type="subcellular location">
    <subcellularLocation>
        <location evidence="1 8">Cell outer membrane</location>
    </subcellularLocation>
</comment>
<dbReference type="NCBIfam" id="NF008271">
    <property type="entry name" value="PRK11045.1"/>
    <property type="match status" value="1"/>
</dbReference>
<comment type="similarity">
    <text evidence="2">Belongs to the lipid A palmitoyltransferase family.</text>
</comment>
<comment type="caution">
    <text evidence="8">Lacks conserved residue(s) required for the propagation of feature annotation.</text>
</comment>
<dbReference type="InterPro" id="IPR007543">
    <property type="entry name" value="LptD_C"/>
</dbReference>
<feature type="compositionally biased region" description="Polar residues" evidence="9">
    <location>
        <begin position="464"/>
        <end position="480"/>
    </location>
</feature>
<dbReference type="GO" id="GO:0015920">
    <property type="term" value="P:lipopolysaccharide transport"/>
    <property type="evidence" value="ECO:0007669"/>
    <property type="project" value="InterPro"/>
</dbReference>
<gene>
    <name evidence="8" type="primary">lptD</name>
    <name evidence="11" type="ORF">GGD90_000112</name>
</gene>
<evidence type="ECO:0000313" key="12">
    <source>
        <dbReference type="Proteomes" id="UP000587070"/>
    </source>
</evidence>
<evidence type="ECO:0000256" key="6">
    <source>
        <dbReference type="ARBA" id="ARBA00023237"/>
    </source>
</evidence>
<dbReference type="InterPro" id="IPR009746">
    <property type="entry name" value="LipidA_acyl_PagP"/>
</dbReference>
<dbReference type="PANTHER" id="PTHR30189">
    <property type="entry name" value="LPS-ASSEMBLY PROTEIN"/>
    <property type="match status" value="1"/>
</dbReference>
<evidence type="ECO:0000256" key="2">
    <source>
        <dbReference type="ARBA" id="ARBA00006368"/>
    </source>
</evidence>
<keyword evidence="7" id="KW-0012">Acyltransferase</keyword>
<proteinExistence type="inferred from homology"/>
<accession>A0A840FZV9</accession>
<dbReference type="SUPFAM" id="SSF56925">
    <property type="entry name" value="OMPA-like"/>
    <property type="match status" value="1"/>
</dbReference>
<evidence type="ECO:0000256" key="9">
    <source>
        <dbReference type="SAM" id="MobiDB-lite"/>
    </source>
</evidence>
<dbReference type="HAMAP" id="MF_01411">
    <property type="entry name" value="LPS_assembly_LptD"/>
    <property type="match status" value="1"/>
</dbReference>
<evidence type="ECO:0000256" key="4">
    <source>
        <dbReference type="ARBA" id="ARBA00022729"/>
    </source>
</evidence>
<feature type="region of interest" description="Disordered" evidence="9">
    <location>
        <begin position="49"/>
        <end position="152"/>
    </location>
</feature>
<dbReference type="Proteomes" id="UP000587070">
    <property type="component" value="Unassembled WGS sequence"/>
</dbReference>
<feature type="signal peptide" evidence="8">
    <location>
        <begin position="1"/>
        <end position="31"/>
    </location>
</feature>
<dbReference type="RefSeq" id="WP_184414878.1">
    <property type="nucleotide sequence ID" value="NZ_JACIGE010000001.1"/>
</dbReference>
<dbReference type="Pfam" id="PF04453">
    <property type="entry name" value="LptD"/>
    <property type="match status" value="1"/>
</dbReference>
<dbReference type="Gene3D" id="2.40.160.20">
    <property type="match status" value="1"/>
</dbReference>
<feature type="region of interest" description="Disordered" evidence="9">
    <location>
        <begin position="173"/>
        <end position="205"/>
    </location>
</feature>
<reference evidence="11 12" key="1">
    <citation type="submission" date="2020-08" db="EMBL/GenBank/DDBJ databases">
        <title>Genome sequencing of Purple Non-Sulfur Bacteria from various extreme environments.</title>
        <authorList>
            <person name="Mayer M."/>
        </authorList>
    </citation>
    <scope>NUCLEOTIDE SEQUENCE [LARGE SCALE GENOMIC DNA]</scope>
    <source>
        <strain evidence="11 12">2761</strain>
    </source>
</reference>
<comment type="caution">
    <text evidence="11">The sequence shown here is derived from an EMBL/GenBank/DDBJ whole genome shotgun (WGS) entry which is preliminary data.</text>
</comment>
<dbReference type="GO" id="GO:0009279">
    <property type="term" value="C:cell outer membrane"/>
    <property type="evidence" value="ECO:0007669"/>
    <property type="project" value="UniProtKB-SubCell"/>
</dbReference>
<evidence type="ECO:0000259" key="10">
    <source>
        <dbReference type="Pfam" id="PF04453"/>
    </source>
</evidence>
<evidence type="ECO:0000256" key="7">
    <source>
        <dbReference type="ARBA" id="ARBA00023315"/>
    </source>
</evidence>
<keyword evidence="6 8" id="KW-0998">Cell outer membrane</keyword>
<keyword evidence="5 8" id="KW-0472">Membrane</keyword>
<feature type="region of interest" description="Disordered" evidence="9">
    <location>
        <begin position="464"/>
        <end position="530"/>
    </location>
</feature>
<comment type="subunit">
    <text evidence="8">Component of the lipopolysaccharide transport and assembly complex. Interacts with LptE and LptA.</text>
</comment>
<dbReference type="GO" id="GO:0043165">
    <property type="term" value="P:Gram-negative-bacterium-type cell outer membrane assembly"/>
    <property type="evidence" value="ECO:0007669"/>
    <property type="project" value="UniProtKB-UniRule"/>
</dbReference>
<dbReference type="InterPro" id="IPR050218">
    <property type="entry name" value="LptD"/>
</dbReference>
<keyword evidence="12" id="KW-1185">Reference proteome</keyword>